<evidence type="ECO:0000313" key="2">
    <source>
        <dbReference type="Proteomes" id="UP000607653"/>
    </source>
</evidence>
<dbReference type="EMBL" id="DUZY01000007">
    <property type="protein sequence ID" value="DAD44572.1"/>
    <property type="molecule type" value="Genomic_DNA"/>
</dbReference>
<proteinExistence type="predicted"/>
<keyword evidence="2" id="KW-1185">Reference proteome</keyword>
<gene>
    <name evidence="1" type="ORF">HUJ06_002802</name>
</gene>
<comment type="caution">
    <text evidence="1">The sequence shown here is derived from an EMBL/GenBank/DDBJ whole genome shotgun (WGS) entry which is preliminary data.</text>
</comment>
<sequence>MNWELLCKPKREGGLGFRDPKAFNLAPLAKQARRVLTEPNSLLSQVLFGKYCRNNTFLQSKPRSKCSWGWRSLMAGKEVLLKSLFMQVGNGEDINFWDDPWLPNSHNHKVPCDKPLYCPFSRIWEVIDPTSKTWNVRLLDEWLPNNMVNDVKEIYIPQGDVKDEYIWNWERNGFLLTILQNHWLITRGM</sequence>
<dbReference type="AlphaFoldDB" id="A0A822ZHF5"/>
<accession>A0A822ZHF5</accession>
<dbReference type="Proteomes" id="UP000607653">
    <property type="component" value="Unassembled WGS sequence"/>
</dbReference>
<name>A0A822ZHF5_NELNU</name>
<reference evidence="1 2" key="1">
    <citation type="journal article" date="2020" name="Mol. Biol. Evol.">
        <title>Distinct Expression and Methylation Patterns for Genes with Different Fates following a Single Whole-Genome Duplication in Flowering Plants.</title>
        <authorList>
            <person name="Shi T."/>
            <person name="Rahmani R.S."/>
            <person name="Gugger P.F."/>
            <person name="Wang M."/>
            <person name="Li H."/>
            <person name="Zhang Y."/>
            <person name="Li Z."/>
            <person name="Wang Q."/>
            <person name="Van de Peer Y."/>
            <person name="Marchal K."/>
            <person name="Chen J."/>
        </authorList>
    </citation>
    <scope>NUCLEOTIDE SEQUENCE [LARGE SCALE GENOMIC DNA]</scope>
    <source>
        <tissue evidence="1">Leaf</tissue>
    </source>
</reference>
<protein>
    <submittedName>
        <fullName evidence="1">Uncharacterized protein</fullName>
    </submittedName>
</protein>
<evidence type="ECO:0000313" key="1">
    <source>
        <dbReference type="EMBL" id="DAD44572.1"/>
    </source>
</evidence>
<organism evidence="1 2">
    <name type="scientific">Nelumbo nucifera</name>
    <name type="common">Sacred lotus</name>
    <dbReference type="NCBI Taxonomy" id="4432"/>
    <lineage>
        <taxon>Eukaryota</taxon>
        <taxon>Viridiplantae</taxon>
        <taxon>Streptophyta</taxon>
        <taxon>Embryophyta</taxon>
        <taxon>Tracheophyta</taxon>
        <taxon>Spermatophyta</taxon>
        <taxon>Magnoliopsida</taxon>
        <taxon>Proteales</taxon>
        <taxon>Nelumbonaceae</taxon>
        <taxon>Nelumbo</taxon>
    </lineage>
</organism>